<dbReference type="Proteomes" id="UP000823775">
    <property type="component" value="Unassembled WGS sequence"/>
</dbReference>
<reference evidence="2 3" key="1">
    <citation type="journal article" date="2021" name="BMC Genomics">
        <title>Datura genome reveals duplications of psychoactive alkaloid biosynthetic genes and high mutation rate following tissue culture.</title>
        <authorList>
            <person name="Rajewski A."/>
            <person name="Carter-House D."/>
            <person name="Stajich J."/>
            <person name="Litt A."/>
        </authorList>
    </citation>
    <scope>NUCLEOTIDE SEQUENCE [LARGE SCALE GENOMIC DNA]</scope>
    <source>
        <strain evidence="2">AR-01</strain>
    </source>
</reference>
<evidence type="ECO:0000256" key="1">
    <source>
        <dbReference type="SAM" id="MobiDB-lite"/>
    </source>
</evidence>
<gene>
    <name evidence="2" type="ORF">HAX54_008646</name>
</gene>
<evidence type="ECO:0000313" key="3">
    <source>
        <dbReference type="Proteomes" id="UP000823775"/>
    </source>
</evidence>
<feature type="compositionally biased region" description="Polar residues" evidence="1">
    <location>
        <begin position="58"/>
        <end position="73"/>
    </location>
</feature>
<organism evidence="2 3">
    <name type="scientific">Datura stramonium</name>
    <name type="common">Jimsonweed</name>
    <name type="synonym">Common thornapple</name>
    <dbReference type="NCBI Taxonomy" id="4076"/>
    <lineage>
        <taxon>Eukaryota</taxon>
        <taxon>Viridiplantae</taxon>
        <taxon>Streptophyta</taxon>
        <taxon>Embryophyta</taxon>
        <taxon>Tracheophyta</taxon>
        <taxon>Spermatophyta</taxon>
        <taxon>Magnoliopsida</taxon>
        <taxon>eudicotyledons</taxon>
        <taxon>Gunneridae</taxon>
        <taxon>Pentapetalae</taxon>
        <taxon>asterids</taxon>
        <taxon>lamiids</taxon>
        <taxon>Solanales</taxon>
        <taxon>Solanaceae</taxon>
        <taxon>Solanoideae</taxon>
        <taxon>Datureae</taxon>
        <taxon>Datura</taxon>
    </lineage>
</organism>
<evidence type="ECO:0000313" key="2">
    <source>
        <dbReference type="EMBL" id="MCE3216858.1"/>
    </source>
</evidence>
<protein>
    <submittedName>
        <fullName evidence="2">Uncharacterized protein</fullName>
    </submittedName>
</protein>
<name>A0ABS8WXR6_DATST</name>
<proteinExistence type="predicted"/>
<sequence length="73" mass="8034">STSELSDGIHGPPLALRCEVVNQANKNSTGNKEASRQFRIANRQCHGDSKQWPEANWSLDQHSIDVSSDPTSE</sequence>
<comment type="caution">
    <text evidence="2">The sequence shown here is derived from an EMBL/GenBank/DDBJ whole genome shotgun (WGS) entry which is preliminary data.</text>
</comment>
<feature type="region of interest" description="Disordered" evidence="1">
    <location>
        <begin position="45"/>
        <end position="73"/>
    </location>
</feature>
<keyword evidence="3" id="KW-1185">Reference proteome</keyword>
<feature type="non-terminal residue" evidence="2">
    <location>
        <position position="1"/>
    </location>
</feature>
<accession>A0ABS8WXR6</accession>
<dbReference type="EMBL" id="JACEIK010014523">
    <property type="protein sequence ID" value="MCE3216858.1"/>
    <property type="molecule type" value="Genomic_DNA"/>
</dbReference>